<gene>
    <name evidence="16" type="ORF">FRX48_08169</name>
</gene>
<evidence type="ECO:0000256" key="4">
    <source>
        <dbReference type="ARBA" id="ARBA00022692"/>
    </source>
</evidence>
<feature type="domain" description="EXPERA" evidence="15">
    <location>
        <begin position="136"/>
        <end position="282"/>
    </location>
</feature>
<dbReference type="GO" id="GO:0004769">
    <property type="term" value="F:steroid Delta-isomerase activity"/>
    <property type="evidence" value="ECO:0007669"/>
    <property type="project" value="TreeGrafter"/>
</dbReference>
<evidence type="ECO:0000256" key="8">
    <source>
        <dbReference type="ARBA" id="ARBA00023098"/>
    </source>
</evidence>
<dbReference type="PANTHER" id="PTHR14207">
    <property type="entry name" value="STEROL ISOMERASE"/>
    <property type="match status" value="1"/>
</dbReference>
<feature type="transmembrane region" description="Helical" evidence="14">
    <location>
        <begin position="228"/>
        <end position="249"/>
    </location>
</feature>
<keyword evidence="3" id="KW-0444">Lipid biosynthesis</keyword>
<proteinExistence type="inferred from homology"/>
<feature type="transmembrane region" description="Helical" evidence="14">
    <location>
        <begin position="62"/>
        <end position="86"/>
    </location>
</feature>
<evidence type="ECO:0000256" key="2">
    <source>
        <dbReference type="ARBA" id="ARBA00008337"/>
    </source>
</evidence>
<dbReference type="OrthoDB" id="58557at2759"/>
<comment type="subcellular location">
    <subcellularLocation>
        <location evidence="1">Membrane</location>
        <topology evidence="1">Multi-pass membrane protein</topology>
    </subcellularLocation>
</comment>
<evidence type="ECO:0000256" key="1">
    <source>
        <dbReference type="ARBA" id="ARBA00004141"/>
    </source>
</evidence>
<dbReference type="EMBL" id="VXIT01000015">
    <property type="protein sequence ID" value="KAA6407818.1"/>
    <property type="molecule type" value="Genomic_DNA"/>
</dbReference>
<dbReference type="GO" id="GO:0000247">
    <property type="term" value="F:C-8 sterol isomerase activity"/>
    <property type="evidence" value="ECO:0007669"/>
    <property type="project" value="TreeGrafter"/>
</dbReference>
<keyword evidence="6 13" id="KW-1133">Transmembrane helix</keyword>
<dbReference type="GO" id="GO:0016020">
    <property type="term" value="C:membrane"/>
    <property type="evidence" value="ECO:0007669"/>
    <property type="project" value="UniProtKB-SubCell"/>
</dbReference>
<dbReference type="GO" id="GO:0047750">
    <property type="term" value="F:cholestenol delta-isomerase activity"/>
    <property type="evidence" value="ECO:0007669"/>
    <property type="project" value="InterPro"/>
</dbReference>
<dbReference type="PANTHER" id="PTHR14207:SF0">
    <property type="entry name" value="3-BETA-HYDROXYSTEROID-DELTA(8),DELTA(7)-ISOMERASE"/>
    <property type="match status" value="1"/>
</dbReference>
<evidence type="ECO:0000256" key="10">
    <source>
        <dbReference type="ARBA" id="ARBA00023166"/>
    </source>
</evidence>
<dbReference type="AlphaFoldDB" id="A0A5M8PFV5"/>
<feature type="transmembrane region" description="Helical" evidence="14">
    <location>
        <begin position="191"/>
        <end position="216"/>
    </location>
</feature>
<evidence type="ECO:0000313" key="17">
    <source>
        <dbReference type="Proteomes" id="UP000324767"/>
    </source>
</evidence>
<evidence type="ECO:0000256" key="5">
    <source>
        <dbReference type="ARBA" id="ARBA00022955"/>
    </source>
</evidence>
<evidence type="ECO:0000313" key="16">
    <source>
        <dbReference type="EMBL" id="KAA6407818.1"/>
    </source>
</evidence>
<comment type="caution">
    <text evidence="16">The sequence shown here is derived from an EMBL/GenBank/DDBJ whole genome shotgun (WGS) entry which is preliminary data.</text>
</comment>
<keyword evidence="12" id="KW-0413">Isomerase</keyword>
<keyword evidence="5" id="KW-0752">Steroid biosynthesis</keyword>
<evidence type="ECO:0000256" key="11">
    <source>
        <dbReference type="ARBA" id="ARBA00023221"/>
    </source>
</evidence>
<evidence type="ECO:0000256" key="13">
    <source>
        <dbReference type="PROSITE-ProRule" id="PRU01087"/>
    </source>
</evidence>
<accession>A0A5M8PFV5</accession>
<keyword evidence="9 13" id="KW-0472">Membrane</keyword>
<feature type="transmembrane region" description="Helical" evidence="14">
    <location>
        <begin position="261"/>
        <end position="283"/>
    </location>
</feature>
<keyword evidence="4 13" id="KW-0812">Transmembrane</keyword>
<evidence type="ECO:0000256" key="9">
    <source>
        <dbReference type="ARBA" id="ARBA00023136"/>
    </source>
</evidence>
<dbReference type="GO" id="GO:0016126">
    <property type="term" value="P:sterol biosynthetic process"/>
    <property type="evidence" value="ECO:0007669"/>
    <property type="project" value="UniProtKB-KW"/>
</dbReference>
<dbReference type="PROSITE" id="PS51751">
    <property type="entry name" value="EXPERA"/>
    <property type="match status" value="1"/>
</dbReference>
<evidence type="ECO:0000256" key="14">
    <source>
        <dbReference type="SAM" id="Phobius"/>
    </source>
</evidence>
<keyword evidence="8" id="KW-0443">Lipid metabolism</keyword>
<dbReference type="Pfam" id="PF05241">
    <property type="entry name" value="EBP"/>
    <property type="match status" value="1"/>
</dbReference>
<organism evidence="16 17">
    <name type="scientific">Lasallia pustulata</name>
    <dbReference type="NCBI Taxonomy" id="136370"/>
    <lineage>
        <taxon>Eukaryota</taxon>
        <taxon>Fungi</taxon>
        <taxon>Dikarya</taxon>
        <taxon>Ascomycota</taxon>
        <taxon>Pezizomycotina</taxon>
        <taxon>Lecanoromycetes</taxon>
        <taxon>OSLEUM clade</taxon>
        <taxon>Umbilicariomycetidae</taxon>
        <taxon>Umbilicariales</taxon>
        <taxon>Umbilicariaceae</taxon>
        <taxon>Lasallia</taxon>
    </lineage>
</organism>
<evidence type="ECO:0000256" key="12">
    <source>
        <dbReference type="ARBA" id="ARBA00023235"/>
    </source>
</evidence>
<protein>
    <recommendedName>
        <fullName evidence="15">EXPERA domain-containing protein</fullName>
    </recommendedName>
</protein>
<evidence type="ECO:0000256" key="7">
    <source>
        <dbReference type="ARBA" id="ARBA00023011"/>
    </source>
</evidence>
<dbReference type="InterPro" id="IPR007905">
    <property type="entry name" value="EBP"/>
</dbReference>
<name>A0A5M8PFV5_9LECA</name>
<comment type="similarity">
    <text evidence="2">Belongs to the EBP family.</text>
</comment>
<dbReference type="GO" id="GO:0005783">
    <property type="term" value="C:endoplasmic reticulum"/>
    <property type="evidence" value="ECO:0007669"/>
    <property type="project" value="TreeGrafter"/>
</dbReference>
<sequence length="315" mass="35118">MKATQQSPASPSITVVARLDFSQSRTDESSITCDSSQVVMAAIPHPYYPLDSDLVGYVANTWTVGGVFAVFTTGVVTVMTIARVITKRVNPTLRPRDRWLAAWFMVCKYTYPLLLFTRGSLLGTSCGAKASSILDRDIICAYALYLAGAIHLLVEGYFSLNHARMASMVDYLGQGWKEYSMSDSRYLTAEPFVVCMESVTAFAWGPLCLVTAWMILKDSPWRHPTQALVSTGQLYGVVLYYATSIMGFYYHGVSYSRPEAYYYWAYFIGMNAPWAIIPAFCIYSSAKLTSKALIRLKELEGPIKAHDVKESLMKS</sequence>
<keyword evidence="10" id="KW-1207">Sterol metabolism</keyword>
<evidence type="ECO:0000256" key="6">
    <source>
        <dbReference type="ARBA" id="ARBA00022989"/>
    </source>
</evidence>
<evidence type="ECO:0000256" key="3">
    <source>
        <dbReference type="ARBA" id="ARBA00022516"/>
    </source>
</evidence>
<keyword evidence="11" id="KW-0753">Steroid metabolism</keyword>
<dbReference type="InterPro" id="IPR033118">
    <property type="entry name" value="EXPERA"/>
</dbReference>
<evidence type="ECO:0000259" key="15">
    <source>
        <dbReference type="PROSITE" id="PS51751"/>
    </source>
</evidence>
<reference evidence="16 17" key="1">
    <citation type="submission" date="2019-09" db="EMBL/GenBank/DDBJ databases">
        <title>The hologenome of the rock-dwelling lichen Lasallia pustulata.</title>
        <authorList>
            <person name="Greshake Tzovaras B."/>
            <person name="Segers F."/>
            <person name="Bicker A."/>
            <person name="Dal Grande F."/>
            <person name="Otte J."/>
            <person name="Hankeln T."/>
            <person name="Schmitt I."/>
            <person name="Ebersberger I."/>
        </authorList>
    </citation>
    <scope>NUCLEOTIDE SEQUENCE [LARGE SCALE GENOMIC DNA]</scope>
    <source>
        <strain evidence="16">A1-1</strain>
    </source>
</reference>
<keyword evidence="7" id="KW-0756">Sterol biosynthesis</keyword>
<dbReference type="Proteomes" id="UP000324767">
    <property type="component" value="Unassembled WGS sequence"/>
</dbReference>
<feature type="transmembrane region" description="Helical" evidence="14">
    <location>
        <begin position="139"/>
        <end position="160"/>
    </location>
</feature>